<keyword evidence="3" id="KW-1185">Reference proteome</keyword>
<name>A0ABU2UUC2_9ACTN</name>
<protein>
    <recommendedName>
        <fullName evidence="4">Transposase</fullName>
    </recommendedName>
</protein>
<evidence type="ECO:0008006" key="4">
    <source>
        <dbReference type="Google" id="ProtNLM"/>
    </source>
</evidence>
<proteinExistence type="predicted"/>
<accession>A0ABU2UUC2</accession>
<dbReference type="RefSeq" id="WP_311637210.1">
    <property type="nucleotide sequence ID" value="NZ_JAVRFF010000045.1"/>
</dbReference>
<gene>
    <name evidence="2" type="ORF">RM863_31515</name>
</gene>
<reference evidence="2" key="1">
    <citation type="submission" date="2024-05" db="EMBL/GenBank/DDBJ databases">
        <title>30 novel species of actinomycetes from the DSMZ collection.</title>
        <authorList>
            <person name="Nouioui I."/>
        </authorList>
    </citation>
    <scope>NUCLEOTIDE SEQUENCE</scope>
    <source>
        <strain evidence="2">DSM 41014</strain>
    </source>
</reference>
<feature type="region of interest" description="Disordered" evidence="1">
    <location>
        <begin position="22"/>
        <end position="46"/>
    </location>
</feature>
<organism evidence="2 3">
    <name type="scientific">Streptomyces hintoniae</name>
    <dbReference type="NCBI Taxonomy" id="3075521"/>
    <lineage>
        <taxon>Bacteria</taxon>
        <taxon>Bacillati</taxon>
        <taxon>Actinomycetota</taxon>
        <taxon>Actinomycetes</taxon>
        <taxon>Kitasatosporales</taxon>
        <taxon>Streptomycetaceae</taxon>
        <taxon>Streptomyces</taxon>
    </lineage>
</organism>
<dbReference type="Proteomes" id="UP001180489">
    <property type="component" value="Unassembled WGS sequence"/>
</dbReference>
<evidence type="ECO:0000256" key="1">
    <source>
        <dbReference type="SAM" id="MobiDB-lite"/>
    </source>
</evidence>
<sequence length="46" mass="5250">MPALRFWCRVAVTFASDAWTEEHRQVPGRPQLPPDTRISCDAPARI</sequence>
<evidence type="ECO:0000313" key="3">
    <source>
        <dbReference type="Proteomes" id="UP001180489"/>
    </source>
</evidence>
<comment type="caution">
    <text evidence="2">The sequence shown here is derived from an EMBL/GenBank/DDBJ whole genome shotgun (WGS) entry which is preliminary data.</text>
</comment>
<evidence type="ECO:0000313" key="2">
    <source>
        <dbReference type="EMBL" id="MDT0476665.1"/>
    </source>
</evidence>
<dbReference type="EMBL" id="JAVRFF010000045">
    <property type="protein sequence ID" value="MDT0476665.1"/>
    <property type="molecule type" value="Genomic_DNA"/>
</dbReference>